<dbReference type="InterPro" id="IPR049900">
    <property type="entry name" value="PKS_mFAS_DH"/>
</dbReference>
<dbReference type="PANTHER" id="PTHR43775">
    <property type="entry name" value="FATTY ACID SYNTHASE"/>
    <property type="match status" value="1"/>
</dbReference>
<dbReference type="GO" id="GO:0004312">
    <property type="term" value="F:fatty acid synthase activity"/>
    <property type="evidence" value="ECO:0007669"/>
    <property type="project" value="TreeGrafter"/>
</dbReference>
<dbReference type="InterPro" id="IPR011032">
    <property type="entry name" value="GroES-like_sf"/>
</dbReference>
<dbReference type="SUPFAM" id="SSF53901">
    <property type="entry name" value="Thiolase-like"/>
    <property type="match status" value="1"/>
</dbReference>
<dbReference type="SMART" id="SM00827">
    <property type="entry name" value="PKS_AT"/>
    <property type="match status" value="1"/>
</dbReference>
<dbReference type="PROSITE" id="PS52004">
    <property type="entry name" value="KS3_2"/>
    <property type="match status" value="1"/>
</dbReference>
<dbReference type="Gene3D" id="3.40.47.10">
    <property type="match status" value="1"/>
</dbReference>
<evidence type="ECO:0000313" key="4">
    <source>
        <dbReference type="EnsemblMetazoa" id="PPAI002008-PA"/>
    </source>
</evidence>
<accession>A0A1B0D3T5</accession>
<dbReference type="EMBL" id="AJVK01011044">
    <property type="status" value="NOT_ANNOTATED_CDS"/>
    <property type="molecule type" value="Genomic_DNA"/>
</dbReference>
<dbReference type="InterPro" id="IPR014031">
    <property type="entry name" value="Ketoacyl_synth_C"/>
</dbReference>
<evidence type="ECO:0000256" key="1">
    <source>
        <dbReference type="PROSITE-ProRule" id="PRU01363"/>
    </source>
</evidence>
<dbReference type="Gene3D" id="3.10.129.110">
    <property type="entry name" value="Polyketide synthase dehydratase"/>
    <property type="match status" value="1"/>
</dbReference>
<dbReference type="InterPro" id="IPR050091">
    <property type="entry name" value="PKS_NRPS_Biosynth_Enz"/>
</dbReference>
<dbReference type="PROSITE" id="PS52019">
    <property type="entry name" value="PKS_MFAS_DH"/>
    <property type="match status" value="1"/>
</dbReference>
<feature type="domain" description="PKS/mFAS DH" evidence="3">
    <location>
        <begin position="843"/>
        <end position="1125"/>
    </location>
</feature>
<evidence type="ECO:0000313" key="5">
    <source>
        <dbReference type="Proteomes" id="UP000092462"/>
    </source>
</evidence>
<feature type="region of interest" description="N-terminal hotdog fold" evidence="1">
    <location>
        <begin position="843"/>
        <end position="967"/>
    </location>
</feature>
<name>A0A1B0D3T5_PHLPP</name>
<sequence length="1764" mass="195396">MSYKDVTPVLRSRTHARCPEEEIVISGISGRFPNSDNISEFAKNLYNKVDLIDDDERRWRHTYAEIPKRSGKINHLEKFDATFFGVHFKQAHTMDPQSRLLVERAYEAVLDAGINPKSLRGSRTGVFIGACFSESEKTWFYEKVSTGGFGPSLLSDTACSSSMTALDIAFSAMRNGECDAAIVGGANLLLHPYVTLQFARLGVLSMDGYCRPFDKDGKGYTRSEAICCIFLQQAKDAKRIYAKIIYSKINCDGYKEEGITYPSGQMQRKLLTEFYQEVGIDPRKVDFMEAHSTGTLAGDPEECSALDAVFCTGREKPLPVGSVKSNIGHSESASGTCSIAKVIIAMENDLIPPNINFTAVRPGIPALLEGRLEVVTEPTKLDGPLIGVNSFGFGGANAHALLEANPKSKVNHGEPQDDLPRLVIWSGRTEEAVNEVLDFMVTRPLDAEFVGLLHSTQMDSVSGNVFRSYGLYRKDPNGGNAICLSREAQHYTGVKRPAVWVFSGMGSQWCEMGTSLMNMPMFRKSIERCHEILKPKKLDLIGILTSTDPTTYDNILHSFVGIAAIQIALVDILKSLDLEPDYIIGHSVGELGCAYADGCFTAEEMILAAYCRGKVSVETEKIFGSMAAVGLGFRKIRSLLPPGIEVACHNSPDSCTISGPADAIEKFVAELKSQGIFAKEVPCSNIAYHSRYIADMGPKLKALLTEVIPEPKKRSPRWLSTSVPKQRWDYTENHYSSAQYHTNNLLNSVLFEETSAMLPNNAITIEVAPHGLLQAILKKSMPNAVHTGLAQRGNKDNIQFLFTALGKIYMNGVDIPIDRMYPPVQFPVSRGTPMISPLIKWDHSEDWYVTKFEALKILKSGERRCKVQLTMDDYEYISGHTIDGRILFPATGYLHLVWETYGMMKGDLFFDMEIEFTDVRFLRATNMTKDTEIEFLIMIQPGTGRFEITEGSSAVVTGLIKQLEPGTSLISFPDPAPSKYPMLQAKDFYKELRLRGYQYNGFFRAVHEARGDGLVGKVKFEKNWVPFLDCLLQVHIVGQDSRSLMLPTRIQRMRINGRDHMNMFNEENPYFDVKVSKELNIISSGGVEIVGLHASPVARRRPPGVPVLETYKFIPHLPTPEMSKIDAIRTCVQLALENNPNFKVKVVEVDTNESTEPIITFFQEALGDLPLVSTDLMYLTAREIELQEVHVENGKLSTQTNCMFVIASDCLANPDFVEKSVVSLTENAYLVTRESKDLQVEDIKIPPGFQLILSIPTEDETIVMCHRLRRKLIGNPTVVKISMEDTKYEWLNKIRAAMKTGPVTLVSEGEPTSGIIGLVNCLRKEPDGYLISCVFVDDSSAPPFDFDNPYFKAHLKLSLAINVCRGGRWGSYRHLKLEQVHTSAPTKQHCFANVLTRGDLTSLSWLHGGLSERYFDEEGVVHVMYSSLNFRDIMLATGKLAVEVVGSTRLEQECVLGFEYSGIDNRGRRVMGMVNCGALGTHLISDEKLTFNVPDHWTLQEAATVPVVYLTVYIAFFISTTIKKGKSILIHAGTGGVGMAAIPTPSMPGIMSAQETYLTFSSRLLTRKIVFSLFVSSPKFRKSIAIPTGLSSLASLSLTFSLPSLSRLSASSWSFMKVSDRRSWGVKNSSNSLSSVCLISTAMRESIPSSDKVASMEMDLISRILIMFITVSMMLPFPPLPARFSATTILATMGSSVVRRLSSSVRQDEILCCSVPPISISILSSCMSATNPTSPTAPHWIAFPGNPSATRFSMILSITELAIP</sequence>
<dbReference type="Gene3D" id="3.30.70.3290">
    <property type="match status" value="1"/>
</dbReference>
<dbReference type="Gene3D" id="3.40.366.10">
    <property type="entry name" value="Malonyl-Coenzyme A Acyl Carrier Protein, domain 2"/>
    <property type="match status" value="1"/>
</dbReference>
<dbReference type="GO" id="GO:0016491">
    <property type="term" value="F:oxidoreductase activity"/>
    <property type="evidence" value="ECO:0007669"/>
    <property type="project" value="InterPro"/>
</dbReference>
<keyword evidence="5" id="KW-1185">Reference proteome</keyword>
<dbReference type="EnsemblMetazoa" id="PPAI002008-RA">
    <property type="protein sequence ID" value="PPAI002008-PA"/>
    <property type="gene ID" value="PPAI002008"/>
</dbReference>
<dbReference type="Pfam" id="PF16197">
    <property type="entry name" value="KAsynt_C_assoc"/>
    <property type="match status" value="1"/>
</dbReference>
<dbReference type="Gene3D" id="3.90.180.10">
    <property type="entry name" value="Medium-chain alcohol dehydrogenases, catalytic domain"/>
    <property type="match status" value="1"/>
</dbReference>
<dbReference type="Pfam" id="PF00698">
    <property type="entry name" value="Acyl_transf_1"/>
    <property type="match status" value="1"/>
</dbReference>
<dbReference type="Pfam" id="PF00109">
    <property type="entry name" value="ketoacyl-synt"/>
    <property type="match status" value="2"/>
</dbReference>
<dbReference type="InterPro" id="IPR049391">
    <property type="entry name" value="FAS_pseudo-KR"/>
</dbReference>
<evidence type="ECO:0000259" key="2">
    <source>
        <dbReference type="PROSITE" id="PS52004"/>
    </source>
</evidence>
<dbReference type="Proteomes" id="UP000092462">
    <property type="component" value="Unassembled WGS sequence"/>
</dbReference>
<feature type="active site" description="Proton acceptor; for dehydratase activity" evidence="1">
    <location>
        <position position="880"/>
    </location>
</feature>
<dbReference type="InterPro" id="IPR020843">
    <property type="entry name" value="ER"/>
</dbReference>
<dbReference type="InterPro" id="IPR014043">
    <property type="entry name" value="Acyl_transferase_dom"/>
</dbReference>
<dbReference type="GO" id="GO:0006633">
    <property type="term" value="P:fatty acid biosynthetic process"/>
    <property type="evidence" value="ECO:0007669"/>
    <property type="project" value="TreeGrafter"/>
</dbReference>
<dbReference type="InterPro" id="IPR016035">
    <property type="entry name" value="Acyl_Trfase/lysoPLipase"/>
</dbReference>
<dbReference type="SUPFAM" id="SSF50129">
    <property type="entry name" value="GroES-like"/>
    <property type="match status" value="1"/>
</dbReference>
<dbReference type="InterPro" id="IPR042104">
    <property type="entry name" value="PKS_dehydratase_sf"/>
</dbReference>
<feature type="active site" description="Proton donor; for dehydratase activity" evidence="1">
    <location>
        <position position="1029"/>
    </location>
</feature>
<dbReference type="Gene3D" id="3.40.50.720">
    <property type="entry name" value="NAD(P)-binding Rossmann-like Domain"/>
    <property type="match status" value="1"/>
</dbReference>
<protein>
    <submittedName>
        <fullName evidence="4">Uncharacterized protein</fullName>
    </submittedName>
</protein>
<dbReference type="InterPro" id="IPR014030">
    <property type="entry name" value="Ketoacyl_synth_N"/>
</dbReference>
<dbReference type="Pfam" id="PF02801">
    <property type="entry name" value="Ketoacyl-synt_C"/>
    <property type="match status" value="1"/>
</dbReference>
<dbReference type="SMART" id="SM00825">
    <property type="entry name" value="PKS_KS"/>
    <property type="match status" value="1"/>
</dbReference>
<organism evidence="4 5">
    <name type="scientific">Phlebotomus papatasi</name>
    <name type="common">Sandfly</name>
    <dbReference type="NCBI Taxonomy" id="29031"/>
    <lineage>
        <taxon>Eukaryota</taxon>
        <taxon>Metazoa</taxon>
        <taxon>Ecdysozoa</taxon>
        <taxon>Arthropoda</taxon>
        <taxon>Hexapoda</taxon>
        <taxon>Insecta</taxon>
        <taxon>Pterygota</taxon>
        <taxon>Neoptera</taxon>
        <taxon>Endopterygota</taxon>
        <taxon>Diptera</taxon>
        <taxon>Nematocera</taxon>
        <taxon>Psychodoidea</taxon>
        <taxon>Psychodidae</taxon>
        <taxon>Phlebotomus</taxon>
        <taxon>Phlebotomus</taxon>
    </lineage>
</organism>
<dbReference type="CDD" id="cd00833">
    <property type="entry name" value="PKS"/>
    <property type="match status" value="1"/>
</dbReference>
<dbReference type="PANTHER" id="PTHR43775:SF23">
    <property type="entry name" value="FATTY ACID SYNTHASE 3"/>
    <property type="match status" value="1"/>
</dbReference>
<reference evidence="4" key="1">
    <citation type="submission" date="2022-08" db="UniProtKB">
        <authorList>
            <consortium name="EnsemblMetazoa"/>
        </authorList>
    </citation>
    <scope>IDENTIFICATION</scope>
    <source>
        <strain evidence="4">Israel</strain>
    </source>
</reference>
<dbReference type="SMART" id="SM00829">
    <property type="entry name" value="PKS_ER"/>
    <property type="match status" value="1"/>
</dbReference>
<dbReference type="Pfam" id="PF21149">
    <property type="entry name" value="FAS_pseudo-KR"/>
    <property type="match status" value="1"/>
</dbReference>
<proteinExistence type="predicted"/>
<dbReference type="InterPro" id="IPR020841">
    <property type="entry name" value="PKS_Beta-ketoAc_synthase_dom"/>
</dbReference>
<dbReference type="InterPro" id="IPR016039">
    <property type="entry name" value="Thiolase-like"/>
</dbReference>
<dbReference type="CDD" id="cd05195">
    <property type="entry name" value="enoyl_red"/>
    <property type="match status" value="1"/>
</dbReference>
<dbReference type="InterPro" id="IPR032821">
    <property type="entry name" value="PKS_assoc"/>
</dbReference>
<dbReference type="InterPro" id="IPR001227">
    <property type="entry name" value="Ac_transferase_dom_sf"/>
</dbReference>
<dbReference type="InterPro" id="IPR016036">
    <property type="entry name" value="Malonyl_transacylase_ACP-bd"/>
</dbReference>
<dbReference type="SUPFAM" id="SSF55048">
    <property type="entry name" value="Probable ACP-binding domain of malonyl-CoA ACP transacylase"/>
    <property type="match status" value="1"/>
</dbReference>
<evidence type="ECO:0000259" key="3">
    <source>
        <dbReference type="PROSITE" id="PS52019"/>
    </source>
</evidence>
<feature type="region of interest" description="C-terminal hotdog fold" evidence="1">
    <location>
        <begin position="980"/>
        <end position="1125"/>
    </location>
</feature>
<feature type="domain" description="Ketosynthase family 3 (KS3)" evidence="2">
    <location>
        <begin position="20"/>
        <end position="404"/>
    </location>
</feature>
<dbReference type="VEuPathDB" id="VectorBase:PPAPM1_009051"/>
<dbReference type="SUPFAM" id="SSF52151">
    <property type="entry name" value="FabD/lysophospholipase-like"/>
    <property type="match status" value="1"/>
</dbReference>
<dbReference type="VEuPathDB" id="VectorBase:PPAI002008"/>